<comment type="caution">
    <text evidence="1">The sequence shown here is derived from an EMBL/GenBank/DDBJ whole genome shotgun (WGS) entry which is preliminary data.</text>
</comment>
<protein>
    <submittedName>
        <fullName evidence="1">Uncharacterized protein</fullName>
    </submittedName>
</protein>
<organism evidence="1 2">
    <name type="scientific">Coniophora puteana (strain RWD-64-598)</name>
    <name type="common">Brown rot fungus</name>
    <dbReference type="NCBI Taxonomy" id="741705"/>
    <lineage>
        <taxon>Eukaryota</taxon>
        <taxon>Fungi</taxon>
        <taxon>Dikarya</taxon>
        <taxon>Basidiomycota</taxon>
        <taxon>Agaricomycotina</taxon>
        <taxon>Agaricomycetes</taxon>
        <taxon>Agaricomycetidae</taxon>
        <taxon>Boletales</taxon>
        <taxon>Coniophorineae</taxon>
        <taxon>Coniophoraceae</taxon>
        <taxon>Coniophora</taxon>
    </lineage>
</organism>
<keyword evidence="2" id="KW-1185">Reference proteome</keyword>
<evidence type="ECO:0000313" key="2">
    <source>
        <dbReference type="Proteomes" id="UP000053558"/>
    </source>
</evidence>
<dbReference type="Proteomes" id="UP000053558">
    <property type="component" value="Unassembled WGS sequence"/>
</dbReference>
<name>A0A5M3M9L5_CONPW</name>
<sequence>MIMRRWAEEMVVRSGSDRIRFSQKAEERDVPRLKRILGRMKELVVEAPLDPLISLFDELNAMLEPSREDVMLENLSLKRATDGRGWSDRDPTAKFSFVDAGTVKKLHLGRLLFSLRPINFFSGMVNLRELTLLDSVGSTVSDFTGSQVYLPSLARLHLSDPIEFCRTFLTSLHHPNPLQYLGIDDANERFQPPQFLHLILRMLSDHHILGGSATDTPPNLSECNCALSITTRVSLRGRHAHLGFAAWPNTIISGPDLISSISEGLSWGSRPYAALTPVEFSTLLTSNPTLFIGGAFRSYFHHVSEALPKSIPLHTVACAVINDPTDVDNDIAQDGLYEGALLSEMPSLLYLRLNHARLVSVINRLRPADNSNSGILVPILGELALVFTPDVQHEKWVSPLAACIIARSAHGHGLKKLHIRGNPHITEDERKMLEDLPVIINWRSVSEL</sequence>
<dbReference type="RefSeq" id="XP_007773875.1">
    <property type="nucleotide sequence ID" value="XM_007775685.1"/>
</dbReference>
<dbReference type="EMBL" id="JH711587">
    <property type="protein sequence ID" value="EIW75869.1"/>
    <property type="molecule type" value="Genomic_DNA"/>
</dbReference>
<dbReference type="KEGG" id="cput:CONPUDRAFT_146963"/>
<accession>A0A5M3M9L5</accession>
<evidence type="ECO:0000313" key="1">
    <source>
        <dbReference type="EMBL" id="EIW75869.1"/>
    </source>
</evidence>
<gene>
    <name evidence="1" type="ORF">CONPUDRAFT_146963</name>
</gene>
<dbReference type="AlphaFoldDB" id="A0A5M3M9L5"/>
<reference evidence="2" key="1">
    <citation type="journal article" date="2012" name="Science">
        <title>The Paleozoic origin of enzymatic lignin decomposition reconstructed from 31 fungal genomes.</title>
        <authorList>
            <person name="Floudas D."/>
            <person name="Binder M."/>
            <person name="Riley R."/>
            <person name="Barry K."/>
            <person name="Blanchette R.A."/>
            <person name="Henrissat B."/>
            <person name="Martinez A.T."/>
            <person name="Otillar R."/>
            <person name="Spatafora J.W."/>
            <person name="Yadav J.S."/>
            <person name="Aerts A."/>
            <person name="Benoit I."/>
            <person name="Boyd A."/>
            <person name="Carlson A."/>
            <person name="Copeland A."/>
            <person name="Coutinho P.M."/>
            <person name="de Vries R.P."/>
            <person name="Ferreira P."/>
            <person name="Findley K."/>
            <person name="Foster B."/>
            <person name="Gaskell J."/>
            <person name="Glotzer D."/>
            <person name="Gorecki P."/>
            <person name="Heitman J."/>
            <person name="Hesse C."/>
            <person name="Hori C."/>
            <person name="Igarashi K."/>
            <person name="Jurgens J.A."/>
            <person name="Kallen N."/>
            <person name="Kersten P."/>
            <person name="Kohler A."/>
            <person name="Kuees U."/>
            <person name="Kumar T.K.A."/>
            <person name="Kuo A."/>
            <person name="LaButti K."/>
            <person name="Larrondo L.F."/>
            <person name="Lindquist E."/>
            <person name="Ling A."/>
            <person name="Lombard V."/>
            <person name="Lucas S."/>
            <person name="Lundell T."/>
            <person name="Martin R."/>
            <person name="McLaughlin D.J."/>
            <person name="Morgenstern I."/>
            <person name="Morin E."/>
            <person name="Murat C."/>
            <person name="Nagy L.G."/>
            <person name="Nolan M."/>
            <person name="Ohm R.A."/>
            <person name="Patyshakuliyeva A."/>
            <person name="Rokas A."/>
            <person name="Ruiz-Duenas F.J."/>
            <person name="Sabat G."/>
            <person name="Salamov A."/>
            <person name="Samejima M."/>
            <person name="Schmutz J."/>
            <person name="Slot J.C."/>
            <person name="St John F."/>
            <person name="Stenlid J."/>
            <person name="Sun H."/>
            <person name="Sun S."/>
            <person name="Syed K."/>
            <person name="Tsang A."/>
            <person name="Wiebenga A."/>
            <person name="Young D."/>
            <person name="Pisabarro A."/>
            <person name="Eastwood D.C."/>
            <person name="Martin F."/>
            <person name="Cullen D."/>
            <person name="Grigoriev I.V."/>
            <person name="Hibbett D.S."/>
        </authorList>
    </citation>
    <scope>NUCLEOTIDE SEQUENCE [LARGE SCALE GENOMIC DNA]</scope>
    <source>
        <strain evidence="2">RWD-64-598 SS2</strain>
    </source>
</reference>
<dbReference type="GeneID" id="19202260"/>
<proteinExistence type="predicted"/>